<dbReference type="GO" id="GO:0006508">
    <property type="term" value="P:proteolysis"/>
    <property type="evidence" value="ECO:0007669"/>
    <property type="project" value="UniProtKB-KW"/>
</dbReference>
<dbReference type="Gene3D" id="3.30.2400.10">
    <property type="entry name" value="Major capsid protein gp5"/>
    <property type="match status" value="1"/>
</dbReference>
<evidence type="ECO:0000259" key="7">
    <source>
        <dbReference type="Pfam" id="PF05065"/>
    </source>
</evidence>
<dbReference type="InterPro" id="IPR024455">
    <property type="entry name" value="Phage_capsid"/>
</dbReference>
<dbReference type="Pfam" id="PF05065">
    <property type="entry name" value="Phage_capsid"/>
    <property type="match status" value="1"/>
</dbReference>
<organism evidence="8 9">
    <name type="scientific">Thioalkalivibrio versutus</name>
    <dbReference type="NCBI Taxonomy" id="106634"/>
    <lineage>
        <taxon>Bacteria</taxon>
        <taxon>Pseudomonadati</taxon>
        <taxon>Pseudomonadota</taxon>
        <taxon>Gammaproteobacteria</taxon>
        <taxon>Chromatiales</taxon>
        <taxon>Ectothiorhodospiraceae</taxon>
        <taxon>Thioalkalivibrio</taxon>
    </lineage>
</organism>
<evidence type="ECO:0008006" key="10">
    <source>
        <dbReference type="Google" id="ProtNLM"/>
    </source>
</evidence>
<dbReference type="AlphaFoldDB" id="A0A0G3G1E5"/>
<comment type="subcellular location">
    <subcellularLocation>
        <location evidence="1">Virion</location>
    </subcellularLocation>
</comment>
<feature type="compositionally biased region" description="Polar residues" evidence="5">
    <location>
        <begin position="149"/>
        <end position="159"/>
    </location>
</feature>
<dbReference type="EMBL" id="CP011367">
    <property type="protein sequence ID" value="AKJ95053.1"/>
    <property type="molecule type" value="Genomic_DNA"/>
</dbReference>
<evidence type="ECO:0000313" key="8">
    <source>
        <dbReference type="EMBL" id="AKJ95053.1"/>
    </source>
</evidence>
<keyword evidence="3" id="KW-0645">Protease</keyword>
<feature type="region of interest" description="Disordered" evidence="5">
    <location>
        <begin position="140"/>
        <end position="175"/>
    </location>
</feature>
<dbReference type="Proteomes" id="UP000064201">
    <property type="component" value="Chromosome"/>
</dbReference>
<protein>
    <recommendedName>
        <fullName evidence="10">Phage major capsid protein</fullName>
    </recommendedName>
</protein>
<feature type="domain" description="Phage capsid-like C-terminal" evidence="7">
    <location>
        <begin position="347"/>
        <end position="582"/>
    </location>
</feature>
<dbReference type="SUPFAM" id="SSF56563">
    <property type="entry name" value="Major capsid protein gp5"/>
    <property type="match status" value="1"/>
</dbReference>
<dbReference type="KEGG" id="tvr:TVD_06620"/>
<proteinExistence type="predicted"/>
<dbReference type="Gene3D" id="3.30.2320.10">
    <property type="entry name" value="hypothetical protein PF0899 domain"/>
    <property type="match status" value="1"/>
</dbReference>
<name>A0A0G3G1E5_9GAMM</name>
<keyword evidence="4" id="KW-0378">Hydrolase</keyword>
<dbReference type="InterPro" id="IPR054613">
    <property type="entry name" value="Peptidase_S78_dom"/>
</dbReference>
<dbReference type="PATRIC" id="fig|106634.4.peg.1354"/>
<evidence type="ECO:0000259" key="6">
    <source>
        <dbReference type="Pfam" id="PF04586"/>
    </source>
</evidence>
<accession>A0A0G3G1E5</accession>
<keyword evidence="2" id="KW-1188">Viral release from host cell</keyword>
<evidence type="ECO:0000256" key="3">
    <source>
        <dbReference type="ARBA" id="ARBA00022670"/>
    </source>
</evidence>
<dbReference type="GO" id="GO:0008233">
    <property type="term" value="F:peptidase activity"/>
    <property type="evidence" value="ECO:0007669"/>
    <property type="project" value="UniProtKB-KW"/>
</dbReference>
<gene>
    <name evidence="8" type="ORF">TVD_06620</name>
</gene>
<sequence>MTVPLVLSTEYPVDRGGFVEVLDHTPDAVDLSRAPLPFIESHDTGRLNIGVVEALRLAGGKLRGELRLGTSDRARELMQDILAGIVTSVSIGYRIFDEQPGADQGTILVTQWQPFEVSAVSVPADPTAGFFRAEPMRNTPMSDHENETNDPNAGQVTLTRSERRNQNRAMDAERQRVSDLLSLGESYARFGGREVAKQAIREGRDDDWFCQTVLQRADSSHMPAPDPYTGKRDAFGNPAGELGLSGREMEDYSLVRAIRAMVDPKASKDAGLELEASRAIAKELRRETSGILVPVEVQRQYANRSTLTAGTTGAALVGTDHMGGSFIDVLRNKSVAFEAGMQPMRGLQGDVSIPLKTDASTGAWINGDGEALGLTAPTLGSVTLSPRTVGGLASFSRRMLLQSSPEVEGLLRNDLASTLQVEIDRAVLNGSGINNEPTGILNTTGIESDTYTGNPNYSDIIGAETLVADHNADSPQSIYVTSPALRGMLKGTDIGSDTGQMIWTNGGPGEGMMNGYRALATKNMPADAVLFGDFSQVLFGEWGILELMADPYHEFEKGSVRVRALYSCDIALRHPKAFAAITSA</sequence>
<evidence type="ECO:0000256" key="1">
    <source>
        <dbReference type="ARBA" id="ARBA00004328"/>
    </source>
</evidence>
<feature type="compositionally biased region" description="Basic and acidic residues" evidence="5">
    <location>
        <begin position="160"/>
        <end position="175"/>
    </location>
</feature>
<dbReference type="OrthoDB" id="9806592at2"/>
<keyword evidence="9" id="KW-1185">Reference proteome</keyword>
<dbReference type="STRING" id="106634.TVD_06620"/>
<evidence type="ECO:0000256" key="2">
    <source>
        <dbReference type="ARBA" id="ARBA00022612"/>
    </source>
</evidence>
<dbReference type="InterPro" id="IPR054612">
    <property type="entry name" value="Phage_capsid-like_C"/>
</dbReference>
<reference evidence="8 9" key="1">
    <citation type="submission" date="2015-04" db="EMBL/GenBank/DDBJ databases">
        <title>Complete Sequence for the Genome of the Thioalkalivibrio versutus D301.</title>
        <authorList>
            <person name="Mu T."/>
            <person name="Zhou J."/>
            <person name="Xu X."/>
        </authorList>
    </citation>
    <scope>NUCLEOTIDE SEQUENCE [LARGE SCALE GENOMIC DNA]</scope>
    <source>
        <strain evidence="8 9">D301</strain>
    </source>
</reference>
<dbReference type="NCBIfam" id="TIGR01554">
    <property type="entry name" value="major_cap_HK97"/>
    <property type="match status" value="1"/>
</dbReference>
<dbReference type="Pfam" id="PF04586">
    <property type="entry name" value="Peptidase_S78"/>
    <property type="match status" value="1"/>
</dbReference>
<feature type="domain" description="Prohead serine protease" evidence="6">
    <location>
        <begin position="26"/>
        <end position="128"/>
    </location>
</feature>
<evidence type="ECO:0000313" key="9">
    <source>
        <dbReference type="Proteomes" id="UP000064201"/>
    </source>
</evidence>
<evidence type="ECO:0000256" key="4">
    <source>
        <dbReference type="ARBA" id="ARBA00022801"/>
    </source>
</evidence>
<evidence type="ECO:0000256" key="5">
    <source>
        <dbReference type="SAM" id="MobiDB-lite"/>
    </source>
</evidence>